<dbReference type="InterPro" id="IPR050109">
    <property type="entry name" value="HTH-type_TetR-like_transc_reg"/>
</dbReference>
<dbReference type="InterPro" id="IPR041347">
    <property type="entry name" value="MftR_C"/>
</dbReference>
<dbReference type="InterPro" id="IPR023772">
    <property type="entry name" value="DNA-bd_HTH_TetR-type_CS"/>
</dbReference>
<sequence length="232" mass="25566">MNSSAGAPPAPRRGRSAEGRAEVRRDLVNAAVALFTERGYDDTTVDDIAAAAGVGRRTFFRYFRGKEDAVSPDHEACLARVGAIFADAHPSEPVLSLVLRAGETVFDLYFDDADVARKRFRLTHEVPALRDREVASVDRYRRLFTRQLRVRLADVPDGELRAAVTAAAVVAAHNQALRRWLADGATPAGVESCRARFRRVADLLPVEAADELTEVARRLEEAVDRLERTTPS</sequence>
<evidence type="ECO:0000256" key="2">
    <source>
        <dbReference type="PROSITE-ProRule" id="PRU00335"/>
    </source>
</evidence>
<gene>
    <name evidence="5" type="ORF">HF519_24870</name>
</gene>
<keyword evidence="1 2" id="KW-0238">DNA-binding</keyword>
<dbReference type="GO" id="GO:0003700">
    <property type="term" value="F:DNA-binding transcription factor activity"/>
    <property type="evidence" value="ECO:0007669"/>
    <property type="project" value="TreeGrafter"/>
</dbReference>
<evidence type="ECO:0000259" key="4">
    <source>
        <dbReference type="PROSITE" id="PS50977"/>
    </source>
</evidence>
<organism evidence="5 6">
    <name type="scientific">Pseudonocardia bannensis</name>
    <dbReference type="NCBI Taxonomy" id="630973"/>
    <lineage>
        <taxon>Bacteria</taxon>
        <taxon>Bacillati</taxon>
        <taxon>Actinomycetota</taxon>
        <taxon>Actinomycetes</taxon>
        <taxon>Pseudonocardiales</taxon>
        <taxon>Pseudonocardiaceae</taxon>
        <taxon>Pseudonocardia</taxon>
    </lineage>
</organism>
<proteinExistence type="predicted"/>
<keyword evidence="6" id="KW-1185">Reference proteome</keyword>
<dbReference type="Pfam" id="PF00440">
    <property type="entry name" value="TetR_N"/>
    <property type="match status" value="1"/>
</dbReference>
<dbReference type="Proteomes" id="UP000586918">
    <property type="component" value="Unassembled WGS sequence"/>
</dbReference>
<evidence type="ECO:0000313" key="6">
    <source>
        <dbReference type="Proteomes" id="UP000586918"/>
    </source>
</evidence>
<dbReference type="InterPro" id="IPR001647">
    <property type="entry name" value="HTH_TetR"/>
</dbReference>
<dbReference type="PRINTS" id="PR00455">
    <property type="entry name" value="HTHTETR"/>
</dbReference>
<evidence type="ECO:0000256" key="3">
    <source>
        <dbReference type="SAM" id="MobiDB-lite"/>
    </source>
</evidence>
<feature type="region of interest" description="Disordered" evidence="3">
    <location>
        <begin position="1"/>
        <end position="20"/>
    </location>
</feature>
<dbReference type="PANTHER" id="PTHR30055">
    <property type="entry name" value="HTH-TYPE TRANSCRIPTIONAL REGULATOR RUTR"/>
    <property type="match status" value="1"/>
</dbReference>
<dbReference type="PROSITE" id="PS01081">
    <property type="entry name" value="HTH_TETR_1"/>
    <property type="match status" value="1"/>
</dbReference>
<dbReference type="AlphaFoldDB" id="A0A848DPU1"/>
<accession>A0A848DPU1</accession>
<dbReference type="PROSITE" id="PS50977">
    <property type="entry name" value="HTH_TETR_2"/>
    <property type="match status" value="1"/>
</dbReference>
<dbReference type="SUPFAM" id="SSF46689">
    <property type="entry name" value="Homeodomain-like"/>
    <property type="match status" value="1"/>
</dbReference>
<feature type="DNA-binding region" description="H-T-H motif" evidence="2">
    <location>
        <begin position="44"/>
        <end position="63"/>
    </location>
</feature>
<dbReference type="InterPro" id="IPR009057">
    <property type="entry name" value="Homeodomain-like_sf"/>
</dbReference>
<evidence type="ECO:0000313" key="5">
    <source>
        <dbReference type="EMBL" id="NMH94748.1"/>
    </source>
</evidence>
<evidence type="ECO:0000256" key="1">
    <source>
        <dbReference type="ARBA" id="ARBA00023125"/>
    </source>
</evidence>
<dbReference type="EMBL" id="JAAXKZ010000129">
    <property type="protein sequence ID" value="NMH94748.1"/>
    <property type="molecule type" value="Genomic_DNA"/>
</dbReference>
<feature type="domain" description="HTH tetR-type" evidence="4">
    <location>
        <begin position="21"/>
        <end position="81"/>
    </location>
</feature>
<comment type="caution">
    <text evidence="5">The sequence shown here is derived from an EMBL/GenBank/DDBJ whole genome shotgun (WGS) entry which is preliminary data.</text>
</comment>
<dbReference type="Gene3D" id="1.10.10.60">
    <property type="entry name" value="Homeodomain-like"/>
    <property type="match status" value="1"/>
</dbReference>
<reference evidence="5 6" key="1">
    <citation type="submission" date="2020-04" db="EMBL/GenBank/DDBJ databases">
        <authorList>
            <person name="Klaysubun C."/>
            <person name="Duangmal K."/>
            <person name="Lipun K."/>
        </authorList>
    </citation>
    <scope>NUCLEOTIDE SEQUENCE [LARGE SCALE GENOMIC DNA]</scope>
    <source>
        <strain evidence="5 6">DSM 45300</strain>
    </source>
</reference>
<dbReference type="PANTHER" id="PTHR30055:SF226">
    <property type="entry name" value="HTH-TYPE TRANSCRIPTIONAL REGULATOR PKSA"/>
    <property type="match status" value="1"/>
</dbReference>
<protein>
    <submittedName>
        <fullName evidence="5">TetR family transcriptional regulator</fullName>
    </submittedName>
</protein>
<dbReference type="GO" id="GO:0000976">
    <property type="term" value="F:transcription cis-regulatory region binding"/>
    <property type="evidence" value="ECO:0007669"/>
    <property type="project" value="TreeGrafter"/>
</dbReference>
<dbReference type="Pfam" id="PF17754">
    <property type="entry name" value="TetR_C_14"/>
    <property type="match status" value="1"/>
</dbReference>
<dbReference type="RefSeq" id="WP_169415427.1">
    <property type="nucleotide sequence ID" value="NZ_JAAXKZ010000129.1"/>
</dbReference>
<dbReference type="Gene3D" id="1.10.357.10">
    <property type="entry name" value="Tetracycline Repressor, domain 2"/>
    <property type="match status" value="1"/>
</dbReference>
<name>A0A848DPU1_9PSEU</name>